<keyword evidence="6" id="KW-1003">Cell membrane</keyword>
<evidence type="ECO:0000256" key="16">
    <source>
        <dbReference type="ARBA" id="ARBA00051245"/>
    </source>
</evidence>
<keyword evidence="7" id="KW-0997">Cell inner membrane</keyword>
<dbReference type="InterPro" id="IPR050445">
    <property type="entry name" value="Bact_polysacc_biosynth/exp"/>
</dbReference>
<dbReference type="GO" id="GO:0005886">
    <property type="term" value="C:plasma membrane"/>
    <property type="evidence" value="ECO:0007669"/>
    <property type="project" value="UniProtKB-SubCell"/>
</dbReference>
<evidence type="ECO:0000256" key="9">
    <source>
        <dbReference type="ARBA" id="ARBA00022692"/>
    </source>
</evidence>
<protein>
    <recommendedName>
        <fullName evidence="5">non-specific protein-tyrosine kinase</fullName>
        <ecNumber evidence="5">2.7.10.2</ecNumber>
    </recommendedName>
</protein>
<keyword evidence="14 17" id="KW-0472">Membrane</keyword>
<evidence type="ECO:0000256" key="2">
    <source>
        <dbReference type="ARBA" id="ARBA00006683"/>
    </source>
</evidence>
<evidence type="ECO:0000256" key="4">
    <source>
        <dbReference type="ARBA" id="ARBA00008883"/>
    </source>
</evidence>
<evidence type="ECO:0000256" key="14">
    <source>
        <dbReference type="ARBA" id="ARBA00023136"/>
    </source>
</evidence>
<keyword evidence="12" id="KW-0067">ATP-binding</keyword>
<dbReference type="Pfam" id="PF02706">
    <property type="entry name" value="Wzz"/>
    <property type="match status" value="1"/>
</dbReference>
<evidence type="ECO:0000259" key="19">
    <source>
        <dbReference type="Pfam" id="PF13614"/>
    </source>
</evidence>
<proteinExistence type="inferred from homology"/>
<evidence type="ECO:0000256" key="3">
    <source>
        <dbReference type="ARBA" id="ARBA00007316"/>
    </source>
</evidence>
<dbReference type="OrthoDB" id="9794577at2"/>
<comment type="similarity">
    <text evidence="2">Belongs to the CpsC/CapA family.</text>
</comment>
<dbReference type="GO" id="GO:0005524">
    <property type="term" value="F:ATP binding"/>
    <property type="evidence" value="ECO:0007669"/>
    <property type="project" value="UniProtKB-KW"/>
</dbReference>
<accession>A0A1I5HIC6</accession>
<evidence type="ECO:0000256" key="17">
    <source>
        <dbReference type="SAM" id="Phobius"/>
    </source>
</evidence>
<dbReference type="Pfam" id="PF13614">
    <property type="entry name" value="AAA_31"/>
    <property type="match status" value="1"/>
</dbReference>
<feature type="domain" description="Polysaccharide chain length determinant N-terminal" evidence="18">
    <location>
        <begin position="8"/>
        <end position="97"/>
    </location>
</feature>
<evidence type="ECO:0000256" key="12">
    <source>
        <dbReference type="ARBA" id="ARBA00022840"/>
    </source>
</evidence>
<gene>
    <name evidence="20" type="ORF">SAMN04489757_13015</name>
</gene>
<reference evidence="20 21" key="1">
    <citation type="submission" date="2016-10" db="EMBL/GenBank/DDBJ databases">
        <authorList>
            <person name="de Groot N.N."/>
        </authorList>
    </citation>
    <scope>NUCLEOTIDE SEQUENCE [LARGE SCALE GENOMIC DNA]</scope>
    <source>
        <strain evidence="20 21">DSM 1283</strain>
    </source>
</reference>
<dbReference type="EC" id="2.7.10.2" evidence="5"/>
<keyword evidence="8" id="KW-0808">Transferase</keyword>
<evidence type="ECO:0000256" key="1">
    <source>
        <dbReference type="ARBA" id="ARBA00004429"/>
    </source>
</evidence>
<feature type="transmembrane region" description="Helical" evidence="17">
    <location>
        <begin position="22"/>
        <end position="44"/>
    </location>
</feature>
<evidence type="ECO:0000256" key="8">
    <source>
        <dbReference type="ARBA" id="ARBA00022679"/>
    </source>
</evidence>
<evidence type="ECO:0000256" key="15">
    <source>
        <dbReference type="ARBA" id="ARBA00023137"/>
    </source>
</evidence>
<comment type="similarity">
    <text evidence="4">Belongs to the etk/wzc family.</text>
</comment>
<dbReference type="NCBIfam" id="TIGR01007">
    <property type="entry name" value="eps_fam"/>
    <property type="match status" value="1"/>
</dbReference>
<dbReference type="InterPro" id="IPR003856">
    <property type="entry name" value="LPS_length_determ_N"/>
</dbReference>
<evidence type="ECO:0000313" key="21">
    <source>
        <dbReference type="Proteomes" id="UP000198806"/>
    </source>
</evidence>
<evidence type="ECO:0000256" key="7">
    <source>
        <dbReference type="ARBA" id="ARBA00022519"/>
    </source>
</evidence>
<dbReference type="SUPFAM" id="SSF52540">
    <property type="entry name" value="P-loop containing nucleoside triphosphate hydrolases"/>
    <property type="match status" value="1"/>
</dbReference>
<dbReference type="AlphaFoldDB" id="A0A1I5HIC6"/>
<evidence type="ECO:0000256" key="5">
    <source>
        <dbReference type="ARBA" id="ARBA00011903"/>
    </source>
</evidence>
<keyword evidence="15" id="KW-0829">Tyrosine-protein kinase</keyword>
<evidence type="ECO:0000259" key="18">
    <source>
        <dbReference type="Pfam" id="PF02706"/>
    </source>
</evidence>
<name>A0A1I5HIC6_9FIRM</name>
<dbReference type="RefSeq" id="WP_091687668.1">
    <property type="nucleotide sequence ID" value="NZ_BAABFM010000011.1"/>
</dbReference>
<keyword evidence="21" id="KW-1185">Reference proteome</keyword>
<evidence type="ECO:0000256" key="13">
    <source>
        <dbReference type="ARBA" id="ARBA00022989"/>
    </source>
</evidence>
<organism evidence="20 21">
    <name type="scientific">Anaerocolumna aminovalerica</name>
    <dbReference type="NCBI Taxonomy" id="1527"/>
    <lineage>
        <taxon>Bacteria</taxon>
        <taxon>Bacillati</taxon>
        <taxon>Bacillota</taxon>
        <taxon>Clostridia</taxon>
        <taxon>Lachnospirales</taxon>
        <taxon>Lachnospiraceae</taxon>
        <taxon>Anaerocolumna</taxon>
    </lineage>
</organism>
<evidence type="ECO:0000256" key="10">
    <source>
        <dbReference type="ARBA" id="ARBA00022741"/>
    </source>
</evidence>
<feature type="domain" description="AAA" evidence="19">
    <location>
        <begin position="282"/>
        <end position="438"/>
    </location>
</feature>
<comment type="catalytic activity">
    <reaction evidence="16">
        <text>L-tyrosyl-[protein] + ATP = O-phospho-L-tyrosyl-[protein] + ADP + H(+)</text>
        <dbReference type="Rhea" id="RHEA:10596"/>
        <dbReference type="Rhea" id="RHEA-COMP:10136"/>
        <dbReference type="Rhea" id="RHEA-COMP:20101"/>
        <dbReference type="ChEBI" id="CHEBI:15378"/>
        <dbReference type="ChEBI" id="CHEBI:30616"/>
        <dbReference type="ChEBI" id="CHEBI:46858"/>
        <dbReference type="ChEBI" id="CHEBI:61978"/>
        <dbReference type="ChEBI" id="CHEBI:456216"/>
        <dbReference type="EC" id="2.7.10.2"/>
    </reaction>
</comment>
<dbReference type="CDD" id="cd05387">
    <property type="entry name" value="BY-kinase"/>
    <property type="match status" value="1"/>
</dbReference>
<sequence>MPNNNDIEIDIGDLFFLLLHKMWFILLWGILSAAAAIFISKVFITPVYTSSTKLYIINRQNKDTITSSDLQTGSQLTQDYKILVLSRPVTEQVLSKLNLDMTHEELVSNITVKVPENTRILEISVQNPNPETAKQLADSIAEESAERMVSILEMEKVNIVEEGDIPSFPTSPSIIKNAILGSLAGAFISTFIIILIHIIDDTVKDVEQIEKYLGLTVLGTIPLETKYAGKIKNKKKAIKKRKKEENIYPEGISIEKASLEFSVNEAYKTLRTNIQFCGKDIKTICITSSLPDEGKTVVAFRLATALSESGKKVLFIDADLRKSVIVNRLKISNGANGLSQYLSGMSTLEEVIHKTNVENVDIIFTGILPPHPSEMLGNEEFKDLVRSQREIYDYIIIDTPPLGVVIDSANVAEICDGTILVIESGKISYRLIQRVLKQLITGKSRVLGAVLNKANIYGKGYKKNYYGKYYGR</sequence>
<keyword evidence="11" id="KW-0418">Kinase</keyword>
<keyword evidence="10" id="KW-0547">Nucleotide-binding</keyword>
<evidence type="ECO:0000313" key="20">
    <source>
        <dbReference type="EMBL" id="SFO47987.1"/>
    </source>
</evidence>
<dbReference type="PANTHER" id="PTHR32309:SF13">
    <property type="entry name" value="FERRIC ENTEROBACTIN TRANSPORT PROTEIN FEPE"/>
    <property type="match status" value="1"/>
</dbReference>
<feature type="transmembrane region" description="Helical" evidence="17">
    <location>
        <begin position="178"/>
        <end position="199"/>
    </location>
</feature>
<dbReference type="EMBL" id="FOWD01000030">
    <property type="protein sequence ID" value="SFO47987.1"/>
    <property type="molecule type" value="Genomic_DNA"/>
</dbReference>
<dbReference type="GO" id="GO:0004715">
    <property type="term" value="F:non-membrane spanning protein tyrosine kinase activity"/>
    <property type="evidence" value="ECO:0007669"/>
    <property type="project" value="UniProtKB-EC"/>
</dbReference>
<keyword evidence="13 17" id="KW-1133">Transmembrane helix</keyword>
<dbReference type="InterPro" id="IPR025669">
    <property type="entry name" value="AAA_dom"/>
</dbReference>
<dbReference type="InterPro" id="IPR027417">
    <property type="entry name" value="P-loop_NTPase"/>
</dbReference>
<dbReference type="Proteomes" id="UP000198806">
    <property type="component" value="Unassembled WGS sequence"/>
</dbReference>
<comment type="similarity">
    <text evidence="3">Belongs to the CpsD/CapB family.</text>
</comment>
<dbReference type="Gene3D" id="3.40.50.300">
    <property type="entry name" value="P-loop containing nucleotide triphosphate hydrolases"/>
    <property type="match status" value="1"/>
</dbReference>
<keyword evidence="9 17" id="KW-0812">Transmembrane</keyword>
<dbReference type="InterPro" id="IPR005702">
    <property type="entry name" value="Wzc-like_C"/>
</dbReference>
<evidence type="ECO:0000256" key="11">
    <source>
        <dbReference type="ARBA" id="ARBA00022777"/>
    </source>
</evidence>
<dbReference type="PANTHER" id="PTHR32309">
    <property type="entry name" value="TYROSINE-PROTEIN KINASE"/>
    <property type="match status" value="1"/>
</dbReference>
<evidence type="ECO:0000256" key="6">
    <source>
        <dbReference type="ARBA" id="ARBA00022475"/>
    </source>
</evidence>
<comment type="subcellular location">
    <subcellularLocation>
        <location evidence="1">Cell inner membrane</location>
        <topology evidence="1">Multi-pass membrane protein</topology>
    </subcellularLocation>
</comment>
<dbReference type="STRING" id="1527.SAMN04489757_13015"/>